<comment type="caution">
    <text evidence="1">The sequence shown here is derived from an EMBL/GenBank/DDBJ whole genome shotgun (WGS) entry which is preliminary data.</text>
</comment>
<dbReference type="RefSeq" id="WP_188813743.1">
    <property type="nucleotide sequence ID" value="NZ_BAAAWV010000001.1"/>
</dbReference>
<name>A0ABQ1Y231_9MICC</name>
<proteinExistence type="predicted"/>
<sequence length="77" mass="8405">MSTSTETLPASALPLFTVADAAKAFGVTPNYFYERIRDGRVTTVDIGTELKPKLRIRNDTLQALIEQHTTHAVSDAA</sequence>
<protein>
    <recommendedName>
        <fullName evidence="3">Excisionase family DNA binding protein</fullName>
    </recommendedName>
</protein>
<keyword evidence="2" id="KW-1185">Reference proteome</keyword>
<evidence type="ECO:0008006" key="3">
    <source>
        <dbReference type="Google" id="ProtNLM"/>
    </source>
</evidence>
<evidence type="ECO:0000313" key="2">
    <source>
        <dbReference type="Proteomes" id="UP000596938"/>
    </source>
</evidence>
<dbReference type="Proteomes" id="UP000596938">
    <property type="component" value="Unassembled WGS sequence"/>
</dbReference>
<accession>A0ABQ1Y231</accession>
<gene>
    <name evidence="1" type="ORF">GCM10011577_38850</name>
</gene>
<organism evidence="1 2">
    <name type="scientific">Pseudarthrobacter polychromogenes</name>
    <dbReference type="NCBI Taxonomy" id="1676"/>
    <lineage>
        <taxon>Bacteria</taxon>
        <taxon>Bacillati</taxon>
        <taxon>Actinomycetota</taxon>
        <taxon>Actinomycetes</taxon>
        <taxon>Micrococcales</taxon>
        <taxon>Micrococcaceae</taxon>
        <taxon>Pseudarthrobacter</taxon>
    </lineage>
</organism>
<evidence type="ECO:0000313" key="1">
    <source>
        <dbReference type="EMBL" id="GGH10135.1"/>
    </source>
</evidence>
<reference evidence="2" key="1">
    <citation type="journal article" date="2019" name="Int. J. Syst. Evol. Microbiol.">
        <title>The Global Catalogue of Microorganisms (GCM) 10K type strain sequencing project: providing services to taxonomists for standard genome sequencing and annotation.</title>
        <authorList>
            <consortium name="The Broad Institute Genomics Platform"/>
            <consortium name="The Broad Institute Genome Sequencing Center for Infectious Disease"/>
            <person name="Wu L."/>
            <person name="Ma J."/>
        </authorList>
    </citation>
    <scope>NUCLEOTIDE SEQUENCE [LARGE SCALE GENOMIC DNA]</scope>
    <source>
        <strain evidence="2">CGMCC 1.1927</strain>
    </source>
</reference>
<dbReference type="EMBL" id="BMKU01000019">
    <property type="protein sequence ID" value="GGH10135.1"/>
    <property type="molecule type" value="Genomic_DNA"/>
</dbReference>